<feature type="binding site" evidence="15">
    <location>
        <position position="736"/>
    </location>
    <ligand>
        <name>ATP</name>
        <dbReference type="ChEBI" id="CHEBI:30616"/>
    </ligand>
</feature>
<dbReference type="InterPro" id="IPR001611">
    <property type="entry name" value="Leu-rich_rpt"/>
</dbReference>
<proteinExistence type="inferred from homology"/>
<dbReference type="Pfam" id="PF00560">
    <property type="entry name" value="LRR_1"/>
    <property type="match status" value="7"/>
</dbReference>
<evidence type="ECO:0000256" key="4">
    <source>
        <dbReference type="ARBA" id="ARBA00022614"/>
    </source>
</evidence>
<dbReference type="InterPro" id="IPR032675">
    <property type="entry name" value="LRR_dom_sf"/>
</dbReference>
<evidence type="ECO:0000256" key="5">
    <source>
        <dbReference type="ARBA" id="ARBA00022679"/>
    </source>
</evidence>
<dbReference type="InterPro" id="IPR011009">
    <property type="entry name" value="Kinase-like_dom_sf"/>
</dbReference>
<dbReference type="GO" id="GO:0004674">
    <property type="term" value="F:protein serine/threonine kinase activity"/>
    <property type="evidence" value="ECO:0007669"/>
    <property type="project" value="UniProtKB-KW"/>
</dbReference>
<keyword evidence="12 16" id="KW-1133">Transmembrane helix</keyword>
<evidence type="ECO:0000256" key="15">
    <source>
        <dbReference type="PROSITE-ProRule" id="PRU10141"/>
    </source>
</evidence>
<evidence type="ECO:0000313" key="19">
    <source>
        <dbReference type="Proteomes" id="UP000827889"/>
    </source>
</evidence>
<evidence type="ECO:0000256" key="13">
    <source>
        <dbReference type="ARBA" id="ARBA00023136"/>
    </source>
</evidence>
<feature type="signal peptide" evidence="17">
    <location>
        <begin position="1"/>
        <end position="31"/>
    </location>
</feature>
<dbReference type="PANTHER" id="PTHR48053:SF37">
    <property type="entry name" value="LEUCINE-RICH REPEAT PROTEIN KINASE FAMILY PROTEIN"/>
    <property type="match status" value="1"/>
</dbReference>
<keyword evidence="7 17" id="KW-0732">Signal</keyword>
<feature type="transmembrane region" description="Helical" evidence="16">
    <location>
        <begin position="650"/>
        <end position="676"/>
    </location>
</feature>
<keyword evidence="4" id="KW-0433">Leucine-rich repeat</keyword>
<keyword evidence="9 15" id="KW-0547">Nucleotide-binding</keyword>
<comment type="similarity">
    <text evidence="3">Belongs to the protein kinase superfamily. Ser/Thr protein kinase family.</text>
</comment>
<keyword evidence="19" id="KW-1185">Reference proteome</keyword>
<dbReference type="PROSITE" id="PS00107">
    <property type="entry name" value="PROTEIN_KINASE_ATP"/>
    <property type="match status" value="1"/>
</dbReference>
<dbReference type="GO" id="GO:0005886">
    <property type="term" value="C:plasma membrane"/>
    <property type="evidence" value="ECO:0007669"/>
    <property type="project" value="UniProtKB-SubCell"/>
</dbReference>
<name>A0A8B8P1C1_9MYRT</name>
<dbReference type="Gene3D" id="1.10.510.10">
    <property type="entry name" value="Transferase(Phosphotransferase) domain 1"/>
    <property type="match status" value="1"/>
</dbReference>
<keyword evidence="8" id="KW-0677">Repeat</keyword>
<dbReference type="InterPro" id="IPR051716">
    <property type="entry name" value="Plant_RL_S/T_kinase"/>
</dbReference>
<dbReference type="Pfam" id="PF08263">
    <property type="entry name" value="LRRNT_2"/>
    <property type="match status" value="1"/>
</dbReference>
<organism evidence="19 20">
    <name type="scientific">Rhodamnia argentea</name>
    <dbReference type="NCBI Taxonomy" id="178133"/>
    <lineage>
        <taxon>Eukaryota</taxon>
        <taxon>Viridiplantae</taxon>
        <taxon>Streptophyta</taxon>
        <taxon>Embryophyta</taxon>
        <taxon>Tracheophyta</taxon>
        <taxon>Spermatophyta</taxon>
        <taxon>Magnoliopsida</taxon>
        <taxon>eudicotyledons</taxon>
        <taxon>Gunneridae</taxon>
        <taxon>Pentapetalae</taxon>
        <taxon>rosids</taxon>
        <taxon>malvids</taxon>
        <taxon>Myrtales</taxon>
        <taxon>Myrtaceae</taxon>
        <taxon>Myrtoideae</taxon>
        <taxon>Myrteae</taxon>
        <taxon>Australasian group</taxon>
        <taxon>Rhodamnia</taxon>
    </lineage>
</organism>
<dbReference type="InterPro" id="IPR000719">
    <property type="entry name" value="Prot_kinase_dom"/>
</dbReference>
<dbReference type="PROSITE" id="PS50011">
    <property type="entry name" value="PROTEIN_KINASE_DOM"/>
    <property type="match status" value="1"/>
</dbReference>
<evidence type="ECO:0000256" key="3">
    <source>
        <dbReference type="ARBA" id="ARBA00008684"/>
    </source>
</evidence>
<evidence type="ECO:0000256" key="14">
    <source>
        <dbReference type="ARBA" id="ARBA00023170"/>
    </source>
</evidence>
<protein>
    <submittedName>
        <fullName evidence="20">Probable LRR receptor-like serine/threonine-protein kinase At3g47570 isoform X1</fullName>
    </submittedName>
</protein>
<evidence type="ECO:0000256" key="9">
    <source>
        <dbReference type="ARBA" id="ARBA00022741"/>
    </source>
</evidence>
<evidence type="ECO:0000256" key="7">
    <source>
        <dbReference type="ARBA" id="ARBA00022729"/>
    </source>
</evidence>
<evidence type="ECO:0000256" key="17">
    <source>
        <dbReference type="SAM" id="SignalP"/>
    </source>
</evidence>
<dbReference type="Proteomes" id="UP000827889">
    <property type="component" value="Chromosome 2"/>
</dbReference>
<evidence type="ECO:0000256" key="12">
    <source>
        <dbReference type="ARBA" id="ARBA00022989"/>
    </source>
</evidence>
<dbReference type="SMART" id="SM00369">
    <property type="entry name" value="LRR_TYP"/>
    <property type="match status" value="8"/>
</dbReference>
<keyword evidence="13 16" id="KW-0472">Membrane</keyword>
<evidence type="ECO:0000256" key="6">
    <source>
        <dbReference type="ARBA" id="ARBA00022692"/>
    </source>
</evidence>
<keyword evidence="11 15" id="KW-0067">ATP-binding</keyword>
<evidence type="ECO:0000256" key="1">
    <source>
        <dbReference type="ARBA" id="ARBA00004236"/>
    </source>
</evidence>
<dbReference type="InterPro" id="IPR017441">
    <property type="entry name" value="Protein_kinase_ATP_BS"/>
</dbReference>
<evidence type="ECO:0000313" key="20">
    <source>
        <dbReference type="RefSeq" id="XP_030528571.2"/>
    </source>
</evidence>
<keyword evidence="5" id="KW-0808">Transferase</keyword>
<dbReference type="AlphaFoldDB" id="A0A8B8P1C1"/>
<evidence type="ECO:0000259" key="18">
    <source>
        <dbReference type="PROSITE" id="PS50011"/>
    </source>
</evidence>
<dbReference type="Gene3D" id="3.80.10.10">
    <property type="entry name" value="Ribonuclease Inhibitor"/>
    <property type="match status" value="2"/>
</dbReference>
<dbReference type="GO" id="GO:0005524">
    <property type="term" value="F:ATP binding"/>
    <property type="evidence" value="ECO:0007669"/>
    <property type="project" value="UniProtKB-UniRule"/>
</dbReference>
<dbReference type="InterPro" id="IPR008271">
    <property type="entry name" value="Ser/Thr_kinase_AS"/>
</dbReference>
<reference evidence="20" key="2">
    <citation type="submission" date="2025-08" db="UniProtKB">
        <authorList>
            <consortium name="RefSeq"/>
        </authorList>
    </citation>
    <scope>IDENTIFICATION</scope>
    <source>
        <tissue evidence="20">Leaf</tissue>
    </source>
</reference>
<dbReference type="SUPFAM" id="SSF56112">
    <property type="entry name" value="Protein kinase-like (PK-like)"/>
    <property type="match status" value="1"/>
</dbReference>
<keyword evidence="14" id="KW-0675">Receptor</keyword>
<feature type="chain" id="PRO_5045822031" evidence="17">
    <location>
        <begin position="32"/>
        <end position="1036"/>
    </location>
</feature>
<sequence>MKRVSMGFAEFQSRHLLLGIALALCFNQVSSTSNETDRLALLAFKAGITGDPLGVLNSWNNSIGLCQWYGVTCGRSHQRVTVLDLRSRGLSGSISPHIGNLSFLTELRLQNNSLNHEIPPQVGRLRRLRILLLANNSLVGEIPKNISACSNLVSLVLQFNQLTGEIPIEIGSLSKLRFFYMYSNNLIGFVPSSIGNLSSLEILSLTLNNLGGSIPQVLGHLTNLQVLAFGGNRLSGTIPSSLLNLSSLVQFDAGNNRILGTLPADIGLKLPDLVFFSVLGNQLEGPIPPSISNWTKLDKLQLGDNRFSGKVPSLENLHELSWLQVYINQLGSGKPEDLSFLCSLTNSTRLQYVGIHQNKFGGVLSKCIGNLSTTLTTFTSSENQISGEIPEEIGNFVNLRLLVMGLNPLSGVIPSNFGNLQNLATLHLSYSNLGGAIPSSLGNLTKLIALYLGGNDFQGQIPSHLSNCRSLNLLDLSDNNLSGVIPPELIGLSSLAILLNLSRNHLGGVLPTEVGNLRALTALDISNNLLEGEIPTSLGDCTALTSLRMGDNSFRGLIPQSIRSLGGIEELDLSRNNLSGRIPDFLAAFRFLKLLNLSYNNFEGILPREGVFNNATGIFIVGNNELCGGLPEFHLPNCITKSSHRRKINIVILSTYVTFGILGTALILAFICLCWVKKKVNEPLSSSVDDTRSNISYAALLKATDGFSSTNLIGVGSFGSVYKGILEDNGGAAAVKVLHLVRHGAPKSFIAECEALKNIKHRNLLKILAVCSGSDYQGNDFKALVYQFMDNGSLERWLHPKAISLDRQELPKKLNFIRRMNIAIDVAFALDYLHHHCHIPIVHCDLKPSNILLDAEMVAHVGDFGLAKFLLGSSADTVANRVSSVGLRGTIGYAPPEYAMGCEVSREGDVYSYGILLLEMFTGLSPTDDTFIDNLTLHSFVTKALPERVLEITDSVLLHERASQLGPHSPRQQLFDSNDIFQECPVTVYNIGVACSYEEPKRRMSISGVANQLHKIKEKLFALCSDGREELLTADI</sequence>
<dbReference type="RefSeq" id="XP_030528571.2">
    <property type="nucleotide sequence ID" value="XM_030672711.2"/>
</dbReference>
<keyword evidence="10" id="KW-0418">Kinase</keyword>
<accession>A0A8B8P1C1</accession>
<dbReference type="Gene3D" id="3.30.200.20">
    <property type="entry name" value="Phosphorylase Kinase, domain 1"/>
    <property type="match status" value="1"/>
</dbReference>
<dbReference type="PROSITE" id="PS00108">
    <property type="entry name" value="PROTEIN_KINASE_ST"/>
    <property type="match status" value="1"/>
</dbReference>
<evidence type="ECO:0000256" key="11">
    <source>
        <dbReference type="ARBA" id="ARBA00022840"/>
    </source>
</evidence>
<evidence type="ECO:0000256" key="8">
    <source>
        <dbReference type="ARBA" id="ARBA00022737"/>
    </source>
</evidence>
<keyword evidence="6 16" id="KW-0812">Transmembrane</keyword>
<evidence type="ECO:0000256" key="2">
    <source>
        <dbReference type="ARBA" id="ARBA00004479"/>
    </source>
</evidence>
<gene>
    <name evidence="20" type="primary">LOC115739559</name>
</gene>
<dbReference type="GeneID" id="115739559"/>
<feature type="domain" description="Protein kinase" evidence="18">
    <location>
        <begin position="707"/>
        <end position="1017"/>
    </location>
</feature>
<dbReference type="InterPro" id="IPR013210">
    <property type="entry name" value="LRR_N_plant-typ"/>
</dbReference>
<dbReference type="SMART" id="SM00220">
    <property type="entry name" value="S_TKc"/>
    <property type="match status" value="1"/>
</dbReference>
<evidence type="ECO:0000256" key="16">
    <source>
        <dbReference type="SAM" id="Phobius"/>
    </source>
</evidence>
<reference evidence="19" key="1">
    <citation type="submission" date="2025-05" db="UniProtKB">
        <authorList>
            <consortium name="RefSeq"/>
        </authorList>
    </citation>
    <scope>NUCLEOTIDE SEQUENCE [LARGE SCALE GENOMIC DNA]</scope>
</reference>
<dbReference type="KEGG" id="rarg:115739559"/>
<evidence type="ECO:0000256" key="10">
    <source>
        <dbReference type="ARBA" id="ARBA00022777"/>
    </source>
</evidence>
<dbReference type="SUPFAM" id="SSF52058">
    <property type="entry name" value="L domain-like"/>
    <property type="match status" value="2"/>
</dbReference>
<dbReference type="PANTHER" id="PTHR48053">
    <property type="entry name" value="LEUCINE RICH REPEAT FAMILY PROTEIN, EXPRESSED"/>
    <property type="match status" value="1"/>
</dbReference>
<dbReference type="Pfam" id="PF00069">
    <property type="entry name" value="Pkinase"/>
    <property type="match status" value="1"/>
</dbReference>
<comment type="subcellular location">
    <subcellularLocation>
        <location evidence="1">Cell membrane</location>
    </subcellularLocation>
    <subcellularLocation>
        <location evidence="2">Membrane</location>
        <topology evidence="2">Single-pass type I membrane protein</topology>
    </subcellularLocation>
</comment>
<dbReference type="InterPro" id="IPR003591">
    <property type="entry name" value="Leu-rich_rpt_typical-subtyp"/>
</dbReference>